<dbReference type="Pfam" id="PF00587">
    <property type="entry name" value="tRNA-synt_2b"/>
    <property type="match status" value="1"/>
</dbReference>
<evidence type="ECO:0000256" key="7">
    <source>
        <dbReference type="ARBA" id="ARBA00031113"/>
    </source>
</evidence>
<dbReference type="Proteomes" id="UP000887540">
    <property type="component" value="Unplaced"/>
</dbReference>
<dbReference type="PIRSF" id="PIRSF001529">
    <property type="entry name" value="Ser-tRNA-synth_IIa"/>
    <property type="match status" value="1"/>
</dbReference>
<dbReference type="InterPro" id="IPR002317">
    <property type="entry name" value="Ser-tRNA-ligase_type_1"/>
</dbReference>
<feature type="binding site" evidence="8">
    <location>
        <position position="217"/>
    </location>
    <ligand>
        <name>L-serine</name>
        <dbReference type="ChEBI" id="CHEBI:33384"/>
    </ligand>
</feature>
<feature type="binding site" evidence="8">
    <location>
        <position position="186"/>
    </location>
    <ligand>
        <name>L-serine</name>
        <dbReference type="ChEBI" id="CHEBI:33384"/>
    </ligand>
</feature>
<proteinExistence type="inferred from homology"/>
<feature type="site" description="Important for serine binding" evidence="8">
    <location>
        <position position="339"/>
    </location>
</feature>
<dbReference type="FunFam" id="3.30.930.10:FF:000078">
    <property type="entry name" value="Seryl-tRNA synthetase"/>
    <property type="match status" value="1"/>
</dbReference>
<organism evidence="11 12">
    <name type="scientific">Acrobeloides nanus</name>
    <dbReference type="NCBI Taxonomy" id="290746"/>
    <lineage>
        <taxon>Eukaryota</taxon>
        <taxon>Metazoa</taxon>
        <taxon>Ecdysozoa</taxon>
        <taxon>Nematoda</taxon>
        <taxon>Chromadorea</taxon>
        <taxon>Rhabditida</taxon>
        <taxon>Tylenchina</taxon>
        <taxon>Cephalobomorpha</taxon>
        <taxon>Cephaloboidea</taxon>
        <taxon>Cephalobidae</taxon>
        <taxon>Acrobeloides</taxon>
    </lineage>
</organism>
<feature type="binding site" evidence="9">
    <location>
        <begin position="303"/>
        <end position="306"/>
    </location>
    <ligand>
        <name>ATP</name>
        <dbReference type="ChEBI" id="CHEBI:30616"/>
    </ligand>
</feature>
<evidence type="ECO:0000313" key="11">
    <source>
        <dbReference type="Proteomes" id="UP000887540"/>
    </source>
</evidence>
<keyword evidence="11" id="KW-1185">Reference proteome</keyword>
<dbReference type="InterPro" id="IPR006195">
    <property type="entry name" value="aa-tRNA-synth_II"/>
</dbReference>
<feature type="binding site" evidence="8">
    <location>
        <position position="337"/>
    </location>
    <ligand>
        <name>L-serine</name>
        <dbReference type="ChEBI" id="CHEBI:33384"/>
    </ligand>
</feature>
<feature type="domain" description="Aminoacyl-transfer RNA synthetases class-II family profile" evidence="10">
    <location>
        <begin position="126"/>
        <end position="371"/>
    </location>
</feature>
<dbReference type="PRINTS" id="PR00981">
    <property type="entry name" value="TRNASYNTHSER"/>
</dbReference>
<protein>
    <recommendedName>
        <fullName evidence="2">serine--tRNA ligase</fullName>
        <ecNumber evidence="2">6.1.1.11</ecNumber>
    </recommendedName>
    <alternativeName>
        <fullName evidence="7">Seryl-tRNA synthetase</fullName>
    </alternativeName>
</protein>
<dbReference type="InterPro" id="IPR045864">
    <property type="entry name" value="aa-tRNA-synth_II/BPL/LPL"/>
</dbReference>
<name>A0A914C0L7_9BILA</name>
<keyword evidence="4" id="KW-0547">Nucleotide-binding</keyword>
<keyword evidence="3" id="KW-0436">Ligase</keyword>
<evidence type="ECO:0000256" key="4">
    <source>
        <dbReference type="ARBA" id="ARBA00022741"/>
    </source>
</evidence>
<evidence type="ECO:0000256" key="2">
    <source>
        <dbReference type="ARBA" id="ARBA00012840"/>
    </source>
</evidence>
<feature type="binding site" evidence="9">
    <location>
        <begin position="232"/>
        <end position="235"/>
    </location>
    <ligand>
        <name>ATP</name>
        <dbReference type="ChEBI" id="CHEBI:30616"/>
    </ligand>
</feature>
<evidence type="ECO:0000259" key="10">
    <source>
        <dbReference type="PROSITE" id="PS50862"/>
    </source>
</evidence>
<evidence type="ECO:0000256" key="5">
    <source>
        <dbReference type="ARBA" id="ARBA00022840"/>
    </source>
</evidence>
<dbReference type="GO" id="GO:0006434">
    <property type="term" value="P:seryl-tRNA aminoacylation"/>
    <property type="evidence" value="ECO:0007669"/>
    <property type="project" value="InterPro"/>
</dbReference>
<evidence type="ECO:0000256" key="6">
    <source>
        <dbReference type="ARBA" id="ARBA00023146"/>
    </source>
</evidence>
<reference evidence="12" key="1">
    <citation type="submission" date="2022-11" db="UniProtKB">
        <authorList>
            <consortium name="WormBaseParasite"/>
        </authorList>
    </citation>
    <scope>IDENTIFICATION</scope>
</reference>
<dbReference type="PANTHER" id="PTHR11778">
    <property type="entry name" value="SERYL-TRNA SYNTHETASE"/>
    <property type="match status" value="1"/>
</dbReference>
<dbReference type="GO" id="GO:0005524">
    <property type="term" value="F:ATP binding"/>
    <property type="evidence" value="ECO:0007669"/>
    <property type="project" value="UniProtKB-KW"/>
</dbReference>
<dbReference type="EC" id="6.1.1.11" evidence="2"/>
<accession>A0A914C0L7</accession>
<evidence type="ECO:0000256" key="3">
    <source>
        <dbReference type="ARBA" id="ARBA00022598"/>
    </source>
</evidence>
<evidence type="ECO:0000256" key="8">
    <source>
        <dbReference type="PIRSR" id="PIRSR001529-1"/>
    </source>
</evidence>
<comment type="similarity">
    <text evidence="1">Belongs to the class-II aminoacyl-tRNA synthetase family. Type-1 seryl-tRNA synthetase subfamily.</text>
</comment>
<feature type="binding site" evidence="9">
    <location>
        <begin position="217"/>
        <end position="219"/>
    </location>
    <ligand>
        <name>ATP</name>
        <dbReference type="ChEBI" id="CHEBI:30616"/>
    </ligand>
</feature>
<keyword evidence="5 9" id="KW-0067">ATP-binding</keyword>
<evidence type="ECO:0000313" key="12">
    <source>
        <dbReference type="WBParaSite" id="ACRNAN_Path_1447.g5672.t1"/>
    </source>
</evidence>
<evidence type="ECO:0000256" key="1">
    <source>
        <dbReference type="ARBA" id="ARBA00010728"/>
    </source>
</evidence>
<sequence length="395" mass="45614">MRKMEENARIRGFAYEFQQLKETWNRIMESNRISNEEIDNAGKKLKEKEYKELWNQLYLLGVRLPNTMNENVPIGNEPKVIRTFGIKRETDAVMAEQLIQNWHGIRYPLDASGNRSYTLIGGFAELEQNLLSFAYKTVLNSGFVPISVPDIVRRSTTEACGVEQRENQHAIQYILSDEQNLCLSGTAEMGIAELVRGKIFDEADLPLRLVAQSRCFRPEISASVLEHKLYRVHEFTKVEMFVICKEEESDRELENLLEIQSRIFQQLGFYCRVLDMPSDELGPPASRKFDIEAWMPGRKMFGEVSSASNCTDFQSRRLGLRYRRAEDGTLVYPHTCNGTAIASSRALITLVETHQYSEQFKKSHRIQLKIPEVLKTSRRASPIKLKDNLLFHYNC</sequence>
<dbReference type="Gene3D" id="3.30.930.10">
    <property type="entry name" value="Bira Bifunctional Protein, Domain 2"/>
    <property type="match status" value="1"/>
</dbReference>
<dbReference type="InterPro" id="IPR002314">
    <property type="entry name" value="aa-tRNA-synt_IIb"/>
</dbReference>
<feature type="binding site" evidence="8">
    <location>
        <position position="239"/>
    </location>
    <ligand>
        <name>L-serine</name>
        <dbReference type="ChEBI" id="CHEBI:33384"/>
    </ligand>
</feature>
<dbReference type="GO" id="GO:0004828">
    <property type="term" value="F:serine-tRNA ligase activity"/>
    <property type="evidence" value="ECO:0007669"/>
    <property type="project" value="UniProtKB-EC"/>
</dbReference>
<dbReference type="SUPFAM" id="SSF55681">
    <property type="entry name" value="Class II aaRS and biotin synthetases"/>
    <property type="match status" value="1"/>
</dbReference>
<dbReference type="WBParaSite" id="ACRNAN_Path_1447.g5672.t1">
    <property type="protein sequence ID" value="ACRNAN_Path_1447.g5672.t1"/>
    <property type="gene ID" value="ACRNAN_Path_1447.g5672"/>
</dbReference>
<dbReference type="AlphaFoldDB" id="A0A914C0L7"/>
<evidence type="ECO:0000256" key="9">
    <source>
        <dbReference type="PIRSR" id="PIRSR001529-2"/>
    </source>
</evidence>
<keyword evidence="6" id="KW-0030">Aminoacyl-tRNA synthetase</keyword>
<dbReference type="PROSITE" id="PS50862">
    <property type="entry name" value="AA_TRNA_LIGASE_II"/>
    <property type="match status" value="1"/>
</dbReference>